<dbReference type="Gene3D" id="3.40.50.300">
    <property type="entry name" value="P-loop containing nucleotide triphosphate hydrolases"/>
    <property type="match status" value="1"/>
</dbReference>
<sequence>MAVSLPYKYTPRRHQFPFWKAMDNGIKRAALVWHRREGKDKTAFNFSVRAAWKRPGMYLHMLPYLTQARTVIWEGRGADGLKFIDHIPDEIIASHNKSGTRKKINNTEMKIELINGSIIRCVGADSYNSIVGGNMLGITLSEYSIQNPAAWEYLRPILTENGGYAIFAYTPRGRNHGHRLFHNAMNNDKWFASMLTVEDTGDITLEDIEEERRMGMSEEMIQQEFYCSFEGVMEGAYYGKLMSEARAEGRIPDRLPLEKSLPVHTSWDLGMNDSTSIWFFQKISNREIRFVDYYANSGEQLPHYAGVLASRALERGYFYGRHIAPHDIKVRELGGTNKDRFSSAYDLGIKFEIAPGPGEISLMDGIESVRRVLNKCWFDATRCAVGIDSLEGYHKEYDQINKVYRMSPKHDWASHGSDAFRMFAIGEDILDIKADIHKRIGGGLSTLPEYNPLTEQTAGAGQSYYGG</sequence>
<proteinExistence type="predicted"/>
<gene>
    <name evidence="1" type="ORF">LCGC14_1837590</name>
</gene>
<accession>A0A0F9JDL1</accession>
<protein>
    <recommendedName>
        <fullName evidence="2">Terminase large subunit gp17-like C-terminal domain-containing protein</fullName>
    </recommendedName>
</protein>
<evidence type="ECO:0008006" key="2">
    <source>
        <dbReference type="Google" id="ProtNLM"/>
    </source>
</evidence>
<dbReference type="InterPro" id="IPR027417">
    <property type="entry name" value="P-loop_NTPase"/>
</dbReference>
<dbReference type="EMBL" id="LAZR01018243">
    <property type="protein sequence ID" value="KKL97127.1"/>
    <property type="molecule type" value="Genomic_DNA"/>
</dbReference>
<organism evidence="1">
    <name type="scientific">marine sediment metagenome</name>
    <dbReference type="NCBI Taxonomy" id="412755"/>
    <lineage>
        <taxon>unclassified sequences</taxon>
        <taxon>metagenomes</taxon>
        <taxon>ecological metagenomes</taxon>
    </lineage>
</organism>
<dbReference type="Gene3D" id="3.30.420.280">
    <property type="match status" value="1"/>
</dbReference>
<dbReference type="AlphaFoldDB" id="A0A0F9JDL1"/>
<name>A0A0F9JDL1_9ZZZZ</name>
<comment type="caution">
    <text evidence="1">The sequence shown here is derived from an EMBL/GenBank/DDBJ whole genome shotgun (WGS) entry which is preliminary data.</text>
</comment>
<reference evidence="1" key="1">
    <citation type="journal article" date="2015" name="Nature">
        <title>Complex archaea that bridge the gap between prokaryotes and eukaryotes.</title>
        <authorList>
            <person name="Spang A."/>
            <person name="Saw J.H."/>
            <person name="Jorgensen S.L."/>
            <person name="Zaremba-Niedzwiedzka K."/>
            <person name="Martijn J."/>
            <person name="Lind A.E."/>
            <person name="van Eijk R."/>
            <person name="Schleper C."/>
            <person name="Guy L."/>
            <person name="Ettema T.J."/>
        </authorList>
    </citation>
    <scope>NUCLEOTIDE SEQUENCE</scope>
</reference>
<evidence type="ECO:0000313" key="1">
    <source>
        <dbReference type="EMBL" id="KKL97127.1"/>
    </source>
</evidence>